<dbReference type="InterPro" id="IPR015868">
    <property type="entry name" value="Glutaminase"/>
</dbReference>
<comment type="similarity">
    <text evidence="1 6">Belongs to the glutaminase family.</text>
</comment>
<dbReference type="Gene3D" id="3.40.710.10">
    <property type="entry name" value="DD-peptidase/beta-lactamase superfamily"/>
    <property type="match status" value="1"/>
</dbReference>
<dbReference type="InterPro" id="IPR036513">
    <property type="entry name" value="STAS_dom_sf"/>
</dbReference>
<name>A0ABN2Q147_9MICO</name>
<dbReference type="PANTHER" id="PTHR12544:SF29">
    <property type="entry name" value="GLUTAMINASE"/>
    <property type="match status" value="1"/>
</dbReference>
<dbReference type="SUPFAM" id="SSF52091">
    <property type="entry name" value="SpoIIaa-like"/>
    <property type="match status" value="1"/>
</dbReference>
<dbReference type="PANTHER" id="PTHR12544">
    <property type="entry name" value="GLUTAMINASE"/>
    <property type="match status" value="1"/>
</dbReference>
<dbReference type="PROSITE" id="PS50801">
    <property type="entry name" value="STAS"/>
    <property type="match status" value="1"/>
</dbReference>
<comment type="caution">
    <text evidence="8">The sequence shown here is derived from an EMBL/GenBank/DDBJ whole genome shotgun (WGS) entry which is preliminary data.</text>
</comment>
<dbReference type="EC" id="3.5.1.2" evidence="3 6"/>
<comment type="catalytic activity">
    <reaction evidence="5 6">
        <text>L-glutamine + H2O = L-glutamate + NH4(+)</text>
        <dbReference type="Rhea" id="RHEA:15889"/>
        <dbReference type="ChEBI" id="CHEBI:15377"/>
        <dbReference type="ChEBI" id="CHEBI:28938"/>
        <dbReference type="ChEBI" id="CHEBI:29985"/>
        <dbReference type="ChEBI" id="CHEBI:58359"/>
        <dbReference type="EC" id="3.5.1.2"/>
    </reaction>
</comment>
<reference evidence="8 9" key="1">
    <citation type="journal article" date="2019" name="Int. J. Syst. Evol. Microbiol.">
        <title>The Global Catalogue of Microorganisms (GCM) 10K type strain sequencing project: providing services to taxonomists for standard genome sequencing and annotation.</title>
        <authorList>
            <consortium name="The Broad Institute Genomics Platform"/>
            <consortium name="The Broad Institute Genome Sequencing Center for Infectious Disease"/>
            <person name="Wu L."/>
            <person name="Ma J."/>
        </authorList>
    </citation>
    <scope>NUCLEOTIDE SEQUENCE [LARGE SCALE GENOMIC DNA]</scope>
    <source>
        <strain evidence="8 9">JCM 13584</strain>
    </source>
</reference>
<dbReference type="Gene3D" id="3.30.750.24">
    <property type="entry name" value="STAS domain"/>
    <property type="match status" value="1"/>
</dbReference>
<dbReference type="Proteomes" id="UP001499954">
    <property type="component" value="Unassembled WGS sequence"/>
</dbReference>
<dbReference type="SUPFAM" id="SSF56601">
    <property type="entry name" value="beta-lactamase/transpeptidase-like"/>
    <property type="match status" value="1"/>
</dbReference>
<organism evidence="8 9">
    <name type="scientific">Agromyces allii</name>
    <dbReference type="NCBI Taxonomy" id="393607"/>
    <lineage>
        <taxon>Bacteria</taxon>
        <taxon>Bacillati</taxon>
        <taxon>Actinomycetota</taxon>
        <taxon>Actinomycetes</taxon>
        <taxon>Micrococcales</taxon>
        <taxon>Microbacteriaceae</taxon>
        <taxon>Agromyces</taxon>
    </lineage>
</organism>
<evidence type="ECO:0000256" key="5">
    <source>
        <dbReference type="ARBA" id="ARBA00049534"/>
    </source>
</evidence>
<dbReference type="InterPro" id="IPR012338">
    <property type="entry name" value="Beta-lactam/transpept-like"/>
</dbReference>
<evidence type="ECO:0000313" key="9">
    <source>
        <dbReference type="Proteomes" id="UP001499954"/>
    </source>
</evidence>
<evidence type="ECO:0000256" key="6">
    <source>
        <dbReference type="HAMAP-Rule" id="MF_00313"/>
    </source>
</evidence>
<evidence type="ECO:0000256" key="2">
    <source>
        <dbReference type="ARBA" id="ARBA00011881"/>
    </source>
</evidence>
<protein>
    <recommendedName>
        <fullName evidence="3 6">Glutaminase</fullName>
        <ecNumber evidence="3 6">3.5.1.2</ecNumber>
    </recommendedName>
</protein>
<proteinExistence type="inferred from homology"/>
<gene>
    <name evidence="6" type="primary">glsA</name>
    <name evidence="8" type="ORF">GCM10009717_04210</name>
</gene>
<feature type="binding site" evidence="6">
    <location>
        <position position="250"/>
    </location>
    <ligand>
        <name>substrate</name>
    </ligand>
</feature>
<evidence type="ECO:0000256" key="1">
    <source>
        <dbReference type="ARBA" id="ARBA00011076"/>
    </source>
</evidence>
<feature type="binding site" evidence="6">
    <location>
        <position position="198"/>
    </location>
    <ligand>
        <name>substrate</name>
    </ligand>
</feature>
<keyword evidence="9" id="KW-1185">Reference proteome</keyword>
<dbReference type="RefSeq" id="WP_211373483.1">
    <property type="nucleotide sequence ID" value="NZ_BAAAMK010000001.1"/>
</dbReference>
<keyword evidence="6" id="KW-0007">Acetylation</keyword>
<feature type="binding site" evidence="6">
    <location>
        <position position="268"/>
    </location>
    <ligand>
        <name>substrate</name>
    </ligand>
</feature>
<dbReference type="HAMAP" id="MF_00313">
    <property type="entry name" value="Glutaminase"/>
    <property type="match status" value="1"/>
</dbReference>
<dbReference type="EMBL" id="BAAAMK010000001">
    <property type="protein sequence ID" value="GAA1941077.1"/>
    <property type="molecule type" value="Genomic_DNA"/>
</dbReference>
<evidence type="ECO:0000313" key="8">
    <source>
        <dbReference type="EMBL" id="GAA1941077.1"/>
    </source>
</evidence>
<feature type="binding site" evidence="6">
    <location>
        <position position="73"/>
    </location>
    <ligand>
        <name>substrate</name>
    </ligand>
</feature>
<dbReference type="Pfam" id="PF04960">
    <property type="entry name" value="Glutaminase"/>
    <property type="match status" value="1"/>
</dbReference>
<feature type="binding site" evidence="6">
    <location>
        <position position="167"/>
    </location>
    <ligand>
        <name>substrate</name>
    </ligand>
</feature>
<keyword evidence="4 6" id="KW-0378">Hydrolase</keyword>
<dbReference type="InterPro" id="IPR002645">
    <property type="entry name" value="STAS_dom"/>
</dbReference>
<dbReference type="NCBIfam" id="TIGR03814">
    <property type="entry name" value="Gln_ase"/>
    <property type="match status" value="1"/>
</dbReference>
<evidence type="ECO:0000259" key="7">
    <source>
        <dbReference type="PROSITE" id="PS50801"/>
    </source>
</evidence>
<feature type="binding site" evidence="6">
    <location>
        <position position="123"/>
    </location>
    <ligand>
        <name>substrate</name>
    </ligand>
</feature>
<sequence>MAADDTDRSTPSPLSIALASVLERARPKTSGAVASYIPELALEDPDQLGIALASVRGTVHEAGDSDAEFTIQSVSKPFVFALALEQSGLAEVTRHVGLEPSGEPFNAISLDEHTGRPLNPMINAGAIVTSSLVRGDRADEKFSVISAGLSAFAGRSLDVDEAVFASEQATGDRNRALAYLARSAGTLASTAEVATTAYFRQCSLTVTARDLAIMAATLANGGVNPITRERVVSEDVARWTTAVMTSCGMYDASGEWLVRVGLPAKSGVGGGIAALQPEQFGIGTFSPRLDARGNSVRGVAVLEELSERHGLHMLEHREAPLSPIDEISVGGASSDEVAGDEVVAMLRGDLNFGNVEEVLTRLMPLLESEGRLVLDFGAVTRVGAPAVRLLLWAADAAGPAPDGLPRVELRDPDGVLDVDLAG</sequence>
<evidence type="ECO:0000256" key="4">
    <source>
        <dbReference type="ARBA" id="ARBA00022801"/>
    </source>
</evidence>
<comment type="subunit">
    <text evidence="2 6">Homotetramer.</text>
</comment>
<accession>A0ABN2Q147</accession>
<evidence type="ECO:0000256" key="3">
    <source>
        <dbReference type="ARBA" id="ARBA00012918"/>
    </source>
</evidence>
<feature type="binding site" evidence="6">
    <location>
        <position position="174"/>
    </location>
    <ligand>
        <name>substrate</name>
    </ligand>
</feature>
<feature type="domain" description="STAS" evidence="7">
    <location>
        <begin position="342"/>
        <end position="391"/>
    </location>
</feature>